<comment type="caution">
    <text evidence="2">The sequence shown here is derived from an EMBL/GenBank/DDBJ whole genome shotgun (WGS) entry which is preliminary data.</text>
</comment>
<dbReference type="PANTHER" id="PTHR43179:SF7">
    <property type="entry name" value="RHAMNOSYLTRANSFERASE WBBL"/>
    <property type="match status" value="1"/>
</dbReference>
<name>A0ABV6BMF8_9FLAO</name>
<dbReference type="InterPro" id="IPR029044">
    <property type="entry name" value="Nucleotide-diphossugar_trans"/>
</dbReference>
<protein>
    <submittedName>
        <fullName evidence="2">Glycosyltransferase family 2 protein</fullName>
        <ecNumber evidence="2">2.4.-.-</ecNumber>
    </submittedName>
</protein>
<accession>A0ABV6BMF8</accession>
<evidence type="ECO:0000313" key="2">
    <source>
        <dbReference type="EMBL" id="MFC0075827.1"/>
    </source>
</evidence>
<keyword evidence="3" id="KW-1185">Reference proteome</keyword>
<dbReference type="EC" id="2.4.-.-" evidence="2"/>
<dbReference type="Proteomes" id="UP001589734">
    <property type="component" value="Unassembled WGS sequence"/>
</dbReference>
<organism evidence="2 3">
    <name type="scientific">Flavobacterium procerum</name>
    <dbReference type="NCBI Taxonomy" id="1455569"/>
    <lineage>
        <taxon>Bacteria</taxon>
        <taxon>Pseudomonadati</taxon>
        <taxon>Bacteroidota</taxon>
        <taxon>Flavobacteriia</taxon>
        <taxon>Flavobacteriales</taxon>
        <taxon>Flavobacteriaceae</taxon>
        <taxon>Flavobacterium</taxon>
    </lineage>
</organism>
<dbReference type="EMBL" id="JBHLYW010000003">
    <property type="protein sequence ID" value="MFC0075827.1"/>
    <property type="molecule type" value="Genomic_DNA"/>
</dbReference>
<dbReference type="Gene3D" id="3.90.550.10">
    <property type="entry name" value="Spore Coat Polysaccharide Biosynthesis Protein SpsA, Chain A"/>
    <property type="match status" value="1"/>
</dbReference>
<feature type="domain" description="Glycosyltransferase 2-like" evidence="1">
    <location>
        <begin position="7"/>
        <end position="130"/>
    </location>
</feature>
<dbReference type="PANTHER" id="PTHR43179">
    <property type="entry name" value="RHAMNOSYLTRANSFERASE WBBL"/>
    <property type="match status" value="1"/>
</dbReference>
<dbReference type="Pfam" id="PF00535">
    <property type="entry name" value="Glycos_transf_2"/>
    <property type="match status" value="1"/>
</dbReference>
<proteinExistence type="predicted"/>
<sequence>MQKKIYVVIVTYNAMEWISKCLESVMPYNIILIDNVSTDETLLFVEEHFSNVTILKQDKNLGFGKANNLGIKKAYEEGADYVFLLNQDAWVEPDTISNLVKAHQNHPEYGIVSPMHLNGKGDALDYNFSNYINPSKCKNLYSDIFLNKTLEGIYETDFANAAAWLLSKNCIEIVGGFNPSFFHYGEDLNYIQRLKYHGLKTGVLPTSIIYHDREYREPNKYFRDVNIVYNRSLILEYSNPFETKTFNKEYYKHIKKIFKALFFFNFYQLKQSFFRIKILNNLDKKQIIRNRAESRKTNNSFIN</sequence>
<dbReference type="RefSeq" id="WP_379683472.1">
    <property type="nucleotide sequence ID" value="NZ_JBHLYW010000003.1"/>
</dbReference>
<reference evidence="2 3" key="1">
    <citation type="submission" date="2024-09" db="EMBL/GenBank/DDBJ databases">
        <authorList>
            <person name="Sun Q."/>
            <person name="Mori K."/>
        </authorList>
    </citation>
    <scope>NUCLEOTIDE SEQUENCE [LARGE SCALE GENOMIC DNA]</scope>
    <source>
        <strain evidence="2 3">CGMCC 1.12926</strain>
    </source>
</reference>
<dbReference type="SUPFAM" id="SSF53448">
    <property type="entry name" value="Nucleotide-diphospho-sugar transferases"/>
    <property type="match status" value="1"/>
</dbReference>
<dbReference type="CDD" id="cd04186">
    <property type="entry name" value="GT_2_like_c"/>
    <property type="match status" value="1"/>
</dbReference>
<gene>
    <name evidence="2" type="ORF">ACFFLS_02150</name>
</gene>
<dbReference type="InterPro" id="IPR001173">
    <property type="entry name" value="Glyco_trans_2-like"/>
</dbReference>
<evidence type="ECO:0000313" key="3">
    <source>
        <dbReference type="Proteomes" id="UP001589734"/>
    </source>
</evidence>
<keyword evidence="2" id="KW-0328">Glycosyltransferase</keyword>
<keyword evidence="2" id="KW-0808">Transferase</keyword>
<evidence type="ECO:0000259" key="1">
    <source>
        <dbReference type="Pfam" id="PF00535"/>
    </source>
</evidence>
<dbReference type="GO" id="GO:0016757">
    <property type="term" value="F:glycosyltransferase activity"/>
    <property type="evidence" value="ECO:0007669"/>
    <property type="project" value="UniProtKB-KW"/>
</dbReference>